<organism evidence="6 7">
    <name type="scientific">Corynebacterium oculi</name>
    <dbReference type="NCBI Taxonomy" id="1544416"/>
    <lineage>
        <taxon>Bacteria</taxon>
        <taxon>Bacillati</taxon>
        <taxon>Actinomycetota</taxon>
        <taxon>Actinomycetes</taxon>
        <taxon>Mycobacteriales</taxon>
        <taxon>Corynebacteriaceae</taxon>
        <taxon>Corynebacterium</taxon>
    </lineage>
</organism>
<dbReference type="PROSITE" id="PS50977">
    <property type="entry name" value="HTH_TETR_2"/>
    <property type="match status" value="1"/>
</dbReference>
<dbReference type="SUPFAM" id="SSF48498">
    <property type="entry name" value="Tetracyclin repressor-like, C-terminal domain"/>
    <property type="match status" value="1"/>
</dbReference>
<dbReference type="Gene3D" id="1.10.357.10">
    <property type="entry name" value="Tetracycline Repressor, domain 2"/>
    <property type="match status" value="1"/>
</dbReference>
<evidence type="ECO:0000256" key="3">
    <source>
        <dbReference type="ARBA" id="ARBA00023163"/>
    </source>
</evidence>
<dbReference type="Proteomes" id="UP000050517">
    <property type="component" value="Unassembled WGS sequence"/>
</dbReference>
<comment type="caution">
    <text evidence="6">The sequence shown here is derived from an EMBL/GenBank/DDBJ whole genome shotgun (WGS) entry which is preliminary data.</text>
</comment>
<evidence type="ECO:0000256" key="4">
    <source>
        <dbReference type="PROSITE-ProRule" id="PRU00335"/>
    </source>
</evidence>
<evidence type="ECO:0000313" key="7">
    <source>
        <dbReference type="Proteomes" id="UP000050517"/>
    </source>
</evidence>
<dbReference type="STRING" id="1544416.Cocul_01333"/>
<accession>A0A0N8VZQ2</accession>
<reference evidence="6 7" key="1">
    <citation type="submission" date="2015-10" db="EMBL/GenBank/DDBJ databases">
        <title>Corynebacteirum lowii and Corynebacterium oculi species nova, derived from human clinical disease and and emended description of Corynebacterium mastiditis.</title>
        <authorList>
            <person name="Bernard K."/>
            <person name="Pacheco A.L."/>
            <person name="Mcdougall C."/>
            <person name="Burtx T."/>
            <person name="Weibe D."/>
            <person name="Tyler S."/>
            <person name="Olson A.B."/>
            <person name="Cnockaert M."/>
            <person name="Eguchi H."/>
            <person name="Kuwahara T."/>
            <person name="Nakayama-Imaohji H."/>
            <person name="Boudewijins M."/>
            <person name="Van Hoecke F."/>
            <person name="Bernier A.-M."/>
            <person name="Vandamme P."/>
        </authorList>
    </citation>
    <scope>NUCLEOTIDE SEQUENCE [LARGE SCALE GENOMIC DNA]</scope>
    <source>
        <strain evidence="6 7">NML 130210</strain>
    </source>
</reference>
<sequence length="186" mass="20575">MRADAEANHREILRVAARLIAEQGTGVSLRTIAHTAGVGIGTLYRHFDSREALIEGVVASIFYELDLAAEHFLAHRRPTAEEWRAYAHALAGTNLGALGGAFQTDEERKYLEPLAGERVRVLARIEEVLRRASAHGFIAPEVTVPRFLLGIVQFTRPLPEKIGSGLTAEMSWVLDTFLRGLQPPQR</sequence>
<keyword evidence="7" id="KW-1185">Reference proteome</keyword>
<evidence type="ECO:0000256" key="1">
    <source>
        <dbReference type="ARBA" id="ARBA00023015"/>
    </source>
</evidence>
<dbReference type="Pfam" id="PF00440">
    <property type="entry name" value="TetR_N"/>
    <property type="match status" value="1"/>
</dbReference>
<dbReference type="InterPro" id="IPR001647">
    <property type="entry name" value="HTH_TetR"/>
</dbReference>
<dbReference type="GO" id="GO:0003700">
    <property type="term" value="F:DNA-binding transcription factor activity"/>
    <property type="evidence" value="ECO:0007669"/>
    <property type="project" value="TreeGrafter"/>
</dbReference>
<dbReference type="PANTHER" id="PTHR30055">
    <property type="entry name" value="HTH-TYPE TRANSCRIPTIONAL REGULATOR RUTR"/>
    <property type="match status" value="1"/>
</dbReference>
<dbReference type="PRINTS" id="PR00455">
    <property type="entry name" value="HTHTETR"/>
</dbReference>
<dbReference type="InterPro" id="IPR050109">
    <property type="entry name" value="HTH-type_TetR-like_transc_reg"/>
</dbReference>
<keyword evidence="1" id="KW-0805">Transcription regulation</keyword>
<proteinExistence type="predicted"/>
<evidence type="ECO:0000259" key="5">
    <source>
        <dbReference type="PROSITE" id="PS50977"/>
    </source>
</evidence>
<keyword evidence="3" id="KW-0804">Transcription</keyword>
<name>A0A0N8VZQ2_9CORY</name>
<dbReference type="PATRIC" id="fig|1544416.3.peg.1340"/>
<evidence type="ECO:0000313" key="6">
    <source>
        <dbReference type="EMBL" id="KQB84530.1"/>
    </source>
</evidence>
<evidence type="ECO:0000256" key="2">
    <source>
        <dbReference type="ARBA" id="ARBA00023125"/>
    </source>
</evidence>
<feature type="domain" description="HTH tetR-type" evidence="5">
    <location>
        <begin position="6"/>
        <end position="65"/>
    </location>
</feature>
<dbReference type="EMBL" id="LKST01000002">
    <property type="protein sequence ID" value="KQB84530.1"/>
    <property type="molecule type" value="Genomic_DNA"/>
</dbReference>
<dbReference type="RefSeq" id="WP_055122446.1">
    <property type="nucleotide sequence ID" value="NZ_LKST01000002.1"/>
</dbReference>
<protein>
    <submittedName>
        <fullName evidence="6">HTH-type transcriptional repressor KstR2</fullName>
    </submittedName>
</protein>
<gene>
    <name evidence="6" type="primary">kstR2_2</name>
    <name evidence="6" type="ORF">Cocul_01333</name>
</gene>
<dbReference type="SUPFAM" id="SSF46689">
    <property type="entry name" value="Homeodomain-like"/>
    <property type="match status" value="1"/>
</dbReference>
<dbReference type="InterPro" id="IPR036271">
    <property type="entry name" value="Tet_transcr_reg_TetR-rel_C_sf"/>
</dbReference>
<keyword evidence="2 4" id="KW-0238">DNA-binding</keyword>
<dbReference type="PANTHER" id="PTHR30055:SF234">
    <property type="entry name" value="HTH-TYPE TRANSCRIPTIONAL REGULATOR BETI"/>
    <property type="match status" value="1"/>
</dbReference>
<feature type="DNA-binding region" description="H-T-H motif" evidence="4">
    <location>
        <begin position="28"/>
        <end position="47"/>
    </location>
</feature>
<dbReference type="GO" id="GO:0000976">
    <property type="term" value="F:transcription cis-regulatory region binding"/>
    <property type="evidence" value="ECO:0007669"/>
    <property type="project" value="TreeGrafter"/>
</dbReference>
<dbReference type="OrthoDB" id="9795011at2"/>
<dbReference type="InterPro" id="IPR009057">
    <property type="entry name" value="Homeodomain-like_sf"/>
</dbReference>
<dbReference type="AlphaFoldDB" id="A0A0N8VZQ2"/>